<gene>
    <name evidence="1" type="ORF">ENQ77_07125</name>
</gene>
<proteinExistence type="predicted"/>
<dbReference type="AlphaFoldDB" id="A0A7C2K4H0"/>
<name>A0A7C2K4H0_UNCW3</name>
<protein>
    <submittedName>
        <fullName evidence="1">Uncharacterized protein</fullName>
    </submittedName>
</protein>
<sequence>MEIVKPLDNDGIQDEREKEFVELMEKNKELLKIKTLLNYFNEKAYDGEITSEELEYFGQFF</sequence>
<reference evidence="1" key="1">
    <citation type="journal article" date="2020" name="mSystems">
        <title>Genome- and Community-Level Interaction Insights into Carbon Utilization and Element Cycling Functions of Hydrothermarchaeota in Hydrothermal Sediment.</title>
        <authorList>
            <person name="Zhou Z."/>
            <person name="Liu Y."/>
            <person name="Xu W."/>
            <person name="Pan J."/>
            <person name="Luo Z.H."/>
            <person name="Li M."/>
        </authorList>
    </citation>
    <scope>NUCLEOTIDE SEQUENCE [LARGE SCALE GENOMIC DNA]</scope>
    <source>
        <strain evidence="1">SpSt-34</strain>
    </source>
</reference>
<organism evidence="1">
    <name type="scientific">candidate division WOR-3 bacterium</name>
    <dbReference type="NCBI Taxonomy" id="2052148"/>
    <lineage>
        <taxon>Bacteria</taxon>
        <taxon>Bacteria division WOR-3</taxon>
    </lineage>
</organism>
<evidence type="ECO:0000313" key="1">
    <source>
        <dbReference type="EMBL" id="HEN28400.1"/>
    </source>
</evidence>
<accession>A0A7C2K4H0</accession>
<comment type="caution">
    <text evidence="1">The sequence shown here is derived from an EMBL/GenBank/DDBJ whole genome shotgun (WGS) entry which is preliminary data.</text>
</comment>
<dbReference type="EMBL" id="DSOL01000200">
    <property type="protein sequence ID" value="HEN28400.1"/>
    <property type="molecule type" value="Genomic_DNA"/>
</dbReference>